<feature type="transmembrane region" description="Helical" evidence="8">
    <location>
        <begin position="330"/>
        <end position="347"/>
    </location>
</feature>
<dbReference type="AlphaFoldDB" id="I0IAH8"/>
<proteinExistence type="inferred from homology"/>
<dbReference type="eggNOG" id="COG0628">
    <property type="taxonomic scope" value="Bacteria"/>
</dbReference>
<dbReference type="HOGENOM" id="CLU_031275_8_1_0"/>
<evidence type="ECO:0000313" key="10">
    <source>
        <dbReference type="Proteomes" id="UP000007881"/>
    </source>
</evidence>
<keyword evidence="10" id="KW-1185">Reference proteome</keyword>
<comment type="subcellular location">
    <subcellularLocation>
        <location evidence="1">Cell membrane</location>
        <topology evidence="1">Multi-pass membrane protein</topology>
    </subcellularLocation>
</comment>
<keyword evidence="5 8" id="KW-0812">Transmembrane</keyword>
<accession>I0IAH8</accession>
<comment type="similarity">
    <text evidence="2">Belongs to the autoinducer-2 exporter (AI-2E) (TC 2.A.86) family.</text>
</comment>
<keyword evidence="7 8" id="KW-0472">Membrane</keyword>
<feature type="transmembrane region" description="Helical" evidence="8">
    <location>
        <begin position="51"/>
        <end position="69"/>
    </location>
</feature>
<dbReference type="Pfam" id="PF01594">
    <property type="entry name" value="AI-2E_transport"/>
    <property type="match status" value="2"/>
</dbReference>
<evidence type="ECO:0000256" key="4">
    <source>
        <dbReference type="ARBA" id="ARBA00022475"/>
    </source>
</evidence>
<dbReference type="GO" id="GO:0055085">
    <property type="term" value="P:transmembrane transport"/>
    <property type="evidence" value="ECO:0007669"/>
    <property type="project" value="TreeGrafter"/>
</dbReference>
<evidence type="ECO:0000256" key="1">
    <source>
        <dbReference type="ARBA" id="ARBA00004651"/>
    </source>
</evidence>
<organism evidence="9 10">
    <name type="scientific">Phycisphaera mikurensis (strain NBRC 102666 / KCTC 22515 / FYK2301M01)</name>
    <dbReference type="NCBI Taxonomy" id="1142394"/>
    <lineage>
        <taxon>Bacteria</taxon>
        <taxon>Pseudomonadati</taxon>
        <taxon>Planctomycetota</taxon>
        <taxon>Phycisphaerae</taxon>
        <taxon>Phycisphaerales</taxon>
        <taxon>Phycisphaeraceae</taxon>
        <taxon>Phycisphaera</taxon>
    </lineage>
</organism>
<feature type="transmembrane region" description="Helical" evidence="8">
    <location>
        <begin position="430"/>
        <end position="461"/>
    </location>
</feature>
<sequence>MLAGLDPMGEPATPVWRLRWFQVLLGGLVALAVASYVLPPVFELVYMTRPVLLPVLIGLGLAYAVNPLVTWASRRHRMPRVFSAAALLLWFFGLLALAFAWLTGPVIGQAQGLLRDIPAYIEATTEAAGEYLEIPDAAKEVIEGAAHGDLDQAVAAVLPEADAAEAVPGENDAADPGAGSAVEVRVEADADAEAPPATLLDAGPDGGLLVMDGELHRESDGLSEEGSGSSSGVLSRLLDRLRSMELSTISSTGFAVLDVGASTIIGLLGLAGYLTVATLVVCFCFFFAVWKWPAFVAWWMPYLPASHRDEIIAVAVRMDRSVAAFLRGRLIQATLLAIVLSVGFTLAGTPGGLILGIAGGILGLVPYAGAIVWPIAVGLSVMSGIAVEDGPTLWWAVLGPTLVYGFGQGLDAWVIEPLVQGKATNLDALTVLLVVLAGGAVAGLLGLLLAIPFAACVKILWQEVIGPRVRAVARAS</sequence>
<feature type="transmembrane region" description="Helical" evidence="8">
    <location>
        <begin position="353"/>
        <end position="381"/>
    </location>
</feature>
<dbReference type="PANTHER" id="PTHR21716:SF53">
    <property type="entry name" value="PERMEASE PERM-RELATED"/>
    <property type="match status" value="1"/>
</dbReference>
<name>I0IAH8_PHYMF</name>
<gene>
    <name evidence="9" type="ordered locus">PSMK_01070</name>
</gene>
<evidence type="ECO:0000256" key="7">
    <source>
        <dbReference type="ARBA" id="ARBA00023136"/>
    </source>
</evidence>
<evidence type="ECO:0000256" key="3">
    <source>
        <dbReference type="ARBA" id="ARBA00022448"/>
    </source>
</evidence>
<keyword evidence="3" id="KW-0813">Transport</keyword>
<dbReference type="InterPro" id="IPR002549">
    <property type="entry name" value="AI-2E-like"/>
</dbReference>
<keyword evidence="6 8" id="KW-1133">Transmembrane helix</keyword>
<evidence type="ECO:0000256" key="8">
    <source>
        <dbReference type="SAM" id="Phobius"/>
    </source>
</evidence>
<evidence type="ECO:0000256" key="2">
    <source>
        <dbReference type="ARBA" id="ARBA00009773"/>
    </source>
</evidence>
<evidence type="ECO:0000256" key="6">
    <source>
        <dbReference type="ARBA" id="ARBA00022989"/>
    </source>
</evidence>
<evidence type="ECO:0000256" key="5">
    <source>
        <dbReference type="ARBA" id="ARBA00022692"/>
    </source>
</evidence>
<dbReference type="KEGG" id="phm:PSMK_01070"/>
<reference evidence="9 10" key="1">
    <citation type="submission" date="2012-02" db="EMBL/GenBank/DDBJ databases">
        <title>Complete genome sequence of Phycisphaera mikurensis NBRC 102666.</title>
        <authorList>
            <person name="Ankai A."/>
            <person name="Hosoyama A."/>
            <person name="Terui Y."/>
            <person name="Sekine M."/>
            <person name="Fukai R."/>
            <person name="Kato Y."/>
            <person name="Nakamura S."/>
            <person name="Yamada-Narita S."/>
            <person name="Kawakoshi A."/>
            <person name="Fukunaga Y."/>
            <person name="Yamazaki S."/>
            <person name="Fujita N."/>
        </authorList>
    </citation>
    <scope>NUCLEOTIDE SEQUENCE [LARGE SCALE GENOMIC DNA]</scope>
    <source>
        <strain evidence="10">NBRC 102666 / KCTC 22515 / FYK2301M01</strain>
    </source>
</reference>
<dbReference type="EMBL" id="AP012338">
    <property type="protein sequence ID" value="BAM02266.1"/>
    <property type="molecule type" value="Genomic_DNA"/>
</dbReference>
<evidence type="ECO:0000313" key="9">
    <source>
        <dbReference type="EMBL" id="BAM02266.1"/>
    </source>
</evidence>
<dbReference type="GO" id="GO:0005886">
    <property type="term" value="C:plasma membrane"/>
    <property type="evidence" value="ECO:0007669"/>
    <property type="project" value="UniProtKB-SubCell"/>
</dbReference>
<feature type="transmembrane region" description="Helical" evidence="8">
    <location>
        <begin position="271"/>
        <end position="290"/>
    </location>
</feature>
<dbReference type="Proteomes" id="UP000007881">
    <property type="component" value="Chromosome"/>
</dbReference>
<protein>
    <recommendedName>
        <fullName evidence="11">AI-2E family transporter</fullName>
    </recommendedName>
</protein>
<keyword evidence="4" id="KW-1003">Cell membrane</keyword>
<dbReference type="PANTHER" id="PTHR21716">
    <property type="entry name" value="TRANSMEMBRANE PROTEIN"/>
    <property type="match status" value="1"/>
</dbReference>
<feature type="transmembrane region" description="Helical" evidence="8">
    <location>
        <begin position="20"/>
        <end position="39"/>
    </location>
</feature>
<feature type="transmembrane region" description="Helical" evidence="8">
    <location>
        <begin position="81"/>
        <end position="102"/>
    </location>
</feature>
<evidence type="ECO:0008006" key="11">
    <source>
        <dbReference type="Google" id="ProtNLM"/>
    </source>
</evidence>
<feature type="transmembrane region" description="Helical" evidence="8">
    <location>
        <begin position="393"/>
        <end position="410"/>
    </location>
</feature>